<feature type="compositionally biased region" description="Basic and acidic residues" evidence="4">
    <location>
        <begin position="2452"/>
        <end position="2461"/>
    </location>
</feature>
<dbReference type="GO" id="GO:0007399">
    <property type="term" value="P:nervous system development"/>
    <property type="evidence" value="ECO:0007669"/>
    <property type="project" value="TreeGrafter"/>
</dbReference>
<feature type="repeat" description="ARM" evidence="3">
    <location>
        <begin position="392"/>
        <end position="430"/>
    </location>
</feature>
<feature type="region of interest" description="Disordered" evidence="4">
    <location>
        <begin position="1124"/>
        <end position="1170"/>
    </location>
</feature>
<dbReference type="GO" id="GO:0007026">
    <property type="term" value="P:negative regulation of microtubule depolymerization"/>
    <property type="evidence" value="ECO:0007669"/>
    <property type="project" value="TreeGrafter"/>
</dbReference>
<dbReference type="SUPFAM" id="SSF48371">
    <property type="entry name" value="ARM repeat"/>
    <property type="match status" value="1"/>
</dbReference>
<evidence type="ECO:0000256" key="1">
    <source>
        <dbReference type="ARBA" id="ARBA00009051"/>
    </source>
</evidence>
<feature type="region of interest" description="Disordered" evidence="4">
    <location>
        <begin position="1"/>
        <end position="43"/>
    </location>
</feature>
<dbReference type="Pfam" id="PF05972">
    <property type="entry name" value="APC_15aa"/>
    <property type="match status" value="1"/>
</dbReference>
<feature type="compositionally biased region" description="Basic and acidic residues" evidence="4">
    <location>
        <begin position="2315"/>
        <end position="2325"/>
    </location>
</feature>
<dbReference type="InterPro" id="IPR041257">
    <property type="entry name" value="APC_rep"/>
</dbReference>
<dbReference type="FunCoup" id="E2AE02">
    <property type="interactions" value="68"/>
</dbReference>
<reference evidence="5 6" key="1">
    <citation type="journal article" date="2010" name="Science">
        <title>Genomic comparison of the ants Camponotus floridanus and Harpegnathos saltator.</title>
        <authorList>
            <person name="Bonasio R."/>
            <person name="Zhang G."/>
            <person name="Ye C."/>
            <person name="Mutti N.S."/>
            <person name="Fang X."/>
            <person name="Qin N."/>
            <person name="Donahue G."/>
            <person name="Yang P."/>
            <person name="Li Q."/>
            <person name="Li C."/>
            <person name="Zhang P."/>
            <person name="Huang Z."/>
            <person name="Berger S.L."/>
            <person name="Reinberg D."/>
            <person name="Wang J."/>
            <person name="Liebig J."/>
        </authorList>
    </citation>
    <scope>NUCLEOTIDE SEQUENCE [LARGE SCALE GENOMIC DNA]</scope>
    <source>
        <strain evidence="6">C129</strain>
    </source>
</reference>
<feature type="compositionally biased region" description="Basic and acidic residues" evidence="4">
    <location>
        <begin position="2042"/>
        <end position="2051"/>
    </location>
</feature>
<dbReference type="InterPro" id="IPR000225">
    <property type="entry name" value="Armadillo"/>
</dbReference>
<dbReference type="InterPro" id="IPR011989">
    <property type="entry name" value="ARM-like"/>
</dbReference>
<feature type="compositionally biased region" description="Basic and acidic residues" evidence="4">
    <location>
        <begin position="230"/>
        <end position="248"/>
    </location>
</feature>
<feature type="compositionally biased region" description="Basic and acidic residues" evidence="4">
    <location>
        <begin position="1386"/>
        <end position="1397"/>
    </location>
</feature>
<feature type="compositionally biased region" description="Low complexity" evidence="4">
    <location>
        <begin position="980"/>
        <end position="995"/>
    </location>
</feature>
<dbReference type="PANTHER" id="PTHR12607">
    <property type="entry name" value="ADENOMATOUS POLYPOSIS COLI PROTEIN FAMILY"/>
    <property type="match status" value="1"/>
</dbReference>
<dbReference type="PANTHER" id="PTHR12607:SF12">
    <property type="entry name" value="APC-LIKE, ISOFORM A-RELATED"/>
    <property type="match status" value="1"/>
</dbReference>
<organism evidence="6">
    <name type="scientific">Camponotus floridanus</name>
    <name type="common">Florida carpenter ant</name>
    <dbReference type="NCBI Taxonomy" id="104421"/>
    <lineage>
        <taxon>Eukaryota</taxon>
        <taxon>Metazoa</taxon>
        <taxon>Ecdysozoa</taxon>
        <taxon>Arthropoda</taxon>
        <taxon>Hexapoda</taxon>
        <taxon>Insecta</taxon>
        <taxon>Pterygota</taxon>
        <taxon>Neoptera</taxon>
        <taxon>Endopterygota</taxon>
        <taxon>Hymenoptera</taxon>
        <taxon>Apocrita</taxon>
        <taxon>Aculeata</taxon>
        <taxon>Formicoidea</taxon>
        <taxon>Formicidae</taxon>
        <taxon>Formicinae</taxon>
        <taxon>Camponotus</taxon>
    </lineage>
</organism>
<feature type="region of interest" description="Disordered" evidence="4">
    <location>
        <begin position="1378"/>
        <end position="1398"/>
    </location>
</feature>
<feature type="compositionally biased region" description="Polar residues" evidence="4">
    <location>
        <begin position="2105"/>
        <end position="2115"/>
    </location>
</feature>
<evidence type="ECO:0000313" key="5">
    <source>
        <dbReference type="EMBL" id="EFN68235.1"/>
    </source>
</evidence>
<dbReference type="InterPro" id="IPR016024">
    <property type="entry name" value="ARM-type_fold"/>
</dbReference>
<dbReference type="GO" id="GO:0008013">
    <property type="term" value="F:beta-catenin binding"/>
    <property type="evidence" value="ECO:0007669"/>
    <property type="project" value="InterPro"/>
</dbReference>
<dbReference type="OrthoDB" id="5918429at2759"/>
<feature type="region of interest" description="Disordered" evidence="4">
    <location>
        <begin position="2027"/>
        <end position="2066"/>
    </location>
</feature>
<feature type="compositionally biased region" description="Basic and acidic residues" evidence="4">
    <location>
        <begin position="1144"/>
        <end position="1170"/>
    </location>
</feature>
<feature type="compositionally biased region" description="Polar residues" evidence="4">
    <location>
        <begin position="2666"/>
        <end position="2677"/>
    </location>
</feature>
<feature type="region of interest" description="Disordered" evidence="4">
    <location>
        <begin position="2096"/>
        <end position="2115"/>
    </location>
</feature>
<dbReference type="GO" id="GO:0016342">
    <property type="term" value="C:catenin complex"/>
    <property type="evidence" value="ECO:0007669"/>
    <property type="project" value="TreeGrafter"/>
</dbReference>
<comment type="similarity">
    <text evidence="1">Belongs to the adenomatous polyposis coli (APC) family.</text>
</comment>
<feature type="region of interest" description="Disordered" evidence="4">
    <location>
        <begin position="2779"/>
        <end position="2807"/>
    </location>
</feature>
<feature type="compositionally biased region" description="Low complexity" evidence="4">
    <location>
        <begin position="2492"/>
        <end position="2502"/>
    </location>
</feature>
<feature type="region of interest" description="Disordered" evidence="4">
    <location>
        <begin position="979"/>
        <end position="1002"/>
    </location>
</feature>
<dbReference type="FunFam" id="1.25.10.10:FF:000305">
    <property type="entry name" value="Adenomatous polyposis coli"/>
    <property type="match status" value="1"/>
</dbReference>
<feature type="compositionally biased region" description="Polar residues" evidence="4">
    <location>
        <begin position="2337"/>
        <end position="2397"/>
    </location>
</feature>
<gene>
    <name evidence="5" type="ORF">EAG_13146</name>
</gene>
<dbReference type="InParanoid" id="E2AE02"/>
<dbReference type="InterPro" id="IPR026818">
    <property type="entry name" value="Apc_fam"/>
</dbReference>
<feature type="compositionally biased region" description="Polar residues" evidence="4">
    <location>
        <begin position="1130"/>
        <end position="1141"/>
    </location>
</feature>
<dbReference type="SMART" id="SM00185">
    <property type="entry name" value="ARM"/>
    <property type="match status" value="7"/>
</dbReference>
<feature type="compositionally biased region" description="Polar residues" evidence="4">
    <location>
        <begin position="2441"/>
        <end position="2451"/>
    </location>
</feature>
<dbReference type="EMBL" id="GL438827">
    <property type="protein sequence ID" value="EFN68235.1"/>
    <property type="molecule type" value="Genomic_DNA"/>
</dbReference>
<dbReference type="GO" id="GO:0030877">
    <property type="term" value="C:beta-catenin destruction complex"/>
    <property type="evidence" value="ECO:0007669"/>
    <property type="project" value="TreeGrafter"/>
</dbReference>
<feature type="region of interest" description="Disordered" evidence="4">
    <location>
        <begin position="2268"/>
        <end position="2562"/>
    </location>
</feature>
<feature type="region of interest" description="Disordered" evidence="4">
    <location>
        <begin position="220"/>
        <end position="289"/>
    </location>
</feature>
<dbReference type="Pfam" id="PF18797">
    <property type="entry name" value="APC_rep"/>
    <property type="match status" value="1"/>
</dbReference>
<feature type="compositionally biased region" description="Polar residues" evidence="4">
    <location>
        <begin position="1284"/>
        <end position="1301"/>
    </location>
</feature>
<proteinExistence type="inferred from homology"/>
<dbReference type="InterPro" id="IPR009240">
    <property type="entry name" value="APC_15aa_rpt"/>
</dbReference>
<feature type="repeat" description="ARM" evidence="3">
    <location>
        <begin position="684"/>
        <end position="726"/>
    </location>
</feature>
<feature type="region of interest" description="Disordered" evidence="4">
    <location>
        <begin position="2666"/>
        <end position="2686"/>
    </location>
</feature>
<evidence type="ECO:0000256" key="2">
    <source>
        <dbReference type="ARBA" id="ARBA00022687"/>
    </source>
</evidence>
<feature type="region of interest" description="Disordered" evidence="4">
    <location>
        <begin position="1276"/>
        <end position="1306"/>
    </location>
</feature>
<protein>
    <submittedName>
        <fullName evidence="5">Adenomatous polyposis coli protein</fullName>
    </submittedName>
</protein>
<dbReference type="GO" id="GO:0008017">
    <property type="term" value="F:microtubule binding"/>
    <property type="evidence" value="ECO:0007669"/>
    <property type="project" value="TreeGrafter"/>
</dbReference>
<evidence type="ECO:0000256" key="4">
    <source>
        <dbReference type="SAM" id="MobiDB-lite"/>
    </source>
</evidence>
<dbReference type="GO" id="GO:0016477">
    <property type="term" value="P:cell migration"/>
    <property type="evidence" value="ECO:0007669"/>
    <property type="project" value="TreeGrafter"/>
</dbReference>
<feature type="compositionally biased region" description="Acidic residues" evidence="4">
    <location>
        <begin position="2278"/>
        <end position="2288"/>
    </location>
</feature>
<dbReference type="GO" id="GO:0007389">
    <property type="term" value="P:pattern specification process"/>
    <property type="evidence" value="ECO:0007669"/>
    <property type="project" value="TreeGrafter"/>
</dbReference>
<dbReference type="Gene3D" id="1.25.10.10">
    <property type="entry name" value="Leucine-rich Repeat Variant"/>
    <property type="match status" value="1"/>
</dbReference>
<dbReference type="OMA" id="SECDDQN"/>
<sequence length="2827" mass="312180">MPGENRDQLARSAGGSAPGGPRRESSRGGEPDPRNRGLTTTMIPLPRTGQFAAVSQNQKIVKTEKNRLRLILESRGTVNKERRIGMQEEEEEEEQVSRNNWQVSAANCSTIARFNEESGISYRKGKENADIRRDRLRATEGRVLCGSAASVGVEGVGGAWGAQRRQSPPPLASRRLESAADAVVAAAAAAAVATTAASFNPVTQRCAKKGAVDAVAPRRIYPGPPLVAETSKEDAMEPEAKEEDERRSSTPSPEFYLRRSKRYNEDGSSEEETKQDSISLPNHRLPSSYRGTWPIRRDVWANQQIGFPAQQSTSLAAHNDVASVMSFSSSSNSAGLDSHSVELQGHRRLGAKVDVVYNLLGMLEKNGRDDMSTTLLSMSTSLDSCLVMRQSGCLPLLVQLIHAPRQDPDTRDRAMQALHNVVHAKSDERAGRREARVLRFLEQLRDYCQSLRMSLERGQSMDDLERGHPAATIAALMKLSFDEAHRHAMCQLGGLHAVAELIEMDHLAHGSESDDQNCITLRRYAGMALTNLTFGDGNNKALLCSFKEFMKALVSQLKSPSDDLRQVTASVLRNLSWRADSSSKQTLREVGAVTGLMKAAMEGRKESTLKSILSALWNLSAHCSTNKVDICAVDGALAFLVDMLSYKAPSKTLAIVENAGGILRNVSSHVAVREDYRAIVRERGCLQVLLQQLRSPSLTVVSNACGALWNLSARCPQDQRLLWDLGAVPMLRSLVHSKHKMISMGSSAALKNLLSARPGCNNLVHLDSTARGLGLSTLPSLAARRQRALEQEIDQNLAETCDNIEPSTSPINKDDKFTFKLDHSFLGINTHGLRTYQLHSQPSTSTVKCNGVARSESRDSMRSVTSTHSDTMFERVNRHVLNGSSPTDSQMKQQSSSLHSAVGFEGACGDTHTKATSSERKYTLRYKNAIPERLRPSDGFDVNELRCTNSTISWATAPNQEPSQTSLHSSIENNMSLIDQSASSSSKAGSQSSVSEEAEPTVCAKSDYRRTTAKAIDSSKQVSYLRDISPMKENATFSNVYAEKALLRQHDTLNNIQKAISPTIDPDNNLFGDYAETDLDQPTDYSLRYGEQTIEDEKQHSGFFSANDQGLLHEDTIRTYYTEGTPREASLNSSRATSASDLQDDSRMRNPSKKLSERYKVRHAEDHGECKASSLTDVPKLNDFAESVTPLNLRGATHLTDDESTNHSLPYLEEDLGKQIKTIQEDVSIQNHSSVRTTPISMVLGSSEYNDDHDAESSSRIISIDSKSNDCKINKPSSDVEFSESGNNTALKTANNDSGYQVSDGDEDDEDLLAACINIGMQNNRHRHSFIGNNLEKLPRSESNLTRYQTSLALDQVEHNGTVESDTSLFNIKYAESRETTAGSDLSEKNRDKKDNEENIQMEAATVMTNMNHEYMYNIEKPNNASAMTIVNDDNFENNFSAITVLQKPDMFLSKNVSNNFSENDERNTVEKDCITPMDEATVDDQIPTDIPSMKQSFTKDSESSESIDSVEQSEHALLELCIQPSIKSESNIAINPSNAEYVKTQLELYNKQIDFIKGRNHISEELSEIDGNMDGKPEAPFEIVRTSDVLHRESAEKHIKEETYRRQRDPDAMIASLDRLTATLVQQTEAIRERDSSTMKQSLTCDTWNEDSPNDVSFPSISISAPLVASFNSDAQEDQRTNVLENNAQVENNEQTAMTESKIIQREAIKLAEAVDAEVNNQNELETTSLTSIDLEAIKPPSSMGSLLSLTASYAGSADNSETFVNRDRCYSTSLPPVSTRCSADPRNVRKKSLPLGVVAKRALGQSQSHTSSLENLLNECTSSHLENVKPPSMMDELPDVGDMENSMVSVASITSEIADSKEQDSHSLTGSDPAVFEMLKPVANVLSMTCMRYAEGMQSSANNSLSECLENINPPSLFNEVSEMDESTMEATTDTLCSDTLCIETELHTDEVVHSIVAEVIDEAENDTDEAVTPISSEYCVSSSAESTPKRRPHLKTHLTPKQKRNLTKERYKTYTIAAEIVKKEQEERRKQDGTCNNEEGDKIPREKYSPFSKLTPKQRRQENRARFQTQVLENPFPDLNLTQTNEVQDLVSARNSVEKQESTSPNKSSIPTLTKLPMCRALRKKRGNSQENKERYRTRTLNDSETMFKEVEHNSVSNTNAAEEEQINAQEYHEEIQTMLEQNATIVLNTLNESNKTNGDDILRCETVNLTSHDSELDHNLRMRFVNGLSKKLMSTQQADNAQTLATNIDHEEAEAEYMKITREDLGSADPIESGSDEESNCDEEKEPRETKRPRIIKPGMPGRDPSVDSNATDKSEPESPKAIRGRRKALYSNPITRKPTPQSSPLKQVNLTSGIPIGRSNTSPIVRATRVTTLRQNSLTATKDSPKSNTSPKRTPFVADADKKTRNLATMSKRASVPQKGSSLTFTKSTKRYSTPPACSSNYQNDSRLPEAPKPLERQGTFTKDEPEVENIPTVHSASASPVKTKIAKPIKSSSSKIYPATGKSKISVKAHQAYQPKMTANSSEKIQSPKGLLAPKKMSSGKIITPPKVLNGNASQNDKTFRKVDSLGQRSNSNSSIAANSSMGVQNRKLAKEATSKIASLWKKVEETKNKQRFEKPDTRQWIRPANSTTEVDAAPITATTFSKPPAYKLFRSSTFEGISQEDNSVETSPYKSKSRPPVLDTQVGLVGPKYRNSCDLTGMNANEAPCKIPVKSSESYKRETTQLGDSVVTMRKQQSAEFGTETDPTKRISRLGSFIRVDPATAAENGVRTPASAIVPPFNYNPKPDIPSQAAKPRSDEDQGKFEVTDCHAEIVTGSARVTTV</sequence>
<dbReference type="GO" id="GO:0090090">
    <property type="term" value="P:negative regulation of canonical Wnt signaling pathway"/>
    <property type="evidence" value="ECO:0007669"/>
    <property type="project" value="TreeGrafter"/>
</dbReference>
<dbReference type="GO" id="GO:0001708">
    <property type="term" value="P:cell fate specification"/>
    <property type="evidence" value="ECO:0007669"/>
    <property type="project" value="TreeGrafter"/>
</dbReference>
<name>E2AE02_CAMFO</name>
<dbReference type="Proteomes" id="UP000000311">
    <property type="component" value="Unassembled WGS sequence"/>
</dbReference>
<feature type="compositionally biased region" description="Basic and acidic residues" evidence="4">
    <location>
        <begin position="21"/>
        <end position="35"/>
    </location>
</feature>
<dbReference type="STRING" id="104421.E2AE02"/>
<evidence type="ECO:0000313" key="6">
    <source>
        <dbReference type="Proteomes" id="UP000000311"/>
    </source>
</evidence>
<keyword evidence="2" id="KW-0879">Wnt signaling pathway</keyword>
<dbReference type="GO" id="GO:0016055">
    <property type="term" value="P:Wnt signaling pathway"/>
    <property type="evidence" value="ECO:0007669"/>
    <property type="project" value="UniProtKB-KW"/>
</dbReference>
<feature type="repeat" description="ARM" evidence="3">
    <location>
        <begin position="635"/>
        <end position="669"/>
    </location>
</feature>
<dbReference type="GO" id="GO:0005881">
    <property type="term" value="C:cytoplasmic microtubule"/>
    <property type="evidence" value="ECO:0007669"/>
    <property type="project" value="TreeGrafter"/>
</dbReference>
<keyword evidence="6" id="KW-1185">Reference proteome</keyword>
<feature type="region of interest" description="Disordered" evidence="4">
    <location>
        <begin position="844"/>
        <end position="867"/>
    </location>
</feature>
<feature type="compositionally biased region" description="Polar residues" evidence="4">
    <location>
        <begin position="2423"/>
        <end position="2432"/>
    </location>
</feature>
<feature type="region of interest" description="Disordered" evidence="4">
    <location>
        <begin position="1982"/>
        <end position="2002"/>
    </location>
</feature>
<dbReference type="PROSITE" id="PS50176">
    <property type="entry name" value="ARM_REPEAT"/>
    <property type="match status" value="3"/>
</dbReference>
<feature type="compositionally biased region" description="Basic residues" evidence="4">
    <location>
        <begin position="1992"/>
        <end position="2002"/>
    </location>
</feature>
<evidence type="ECO:0000256" key="3">
    <source>
        <dbReference type="PROSITE-ProRule" id="PRU00259"/>
    </source>
</evidence>
<dbReference type="Pfam" id="PF00514">
    <property type="entry name" value="Arm"/>
    <property type="match status" value="1"/>
</dbReference>
<accession>E2AE02</accession>